<dbReference type="EnsemblMetazoa" id="G29045.4">
    <property type="protein sequence ID" value="G29045.4:cds"/>
    <property type="gene ID" value="G29045"/>
</dbReference>
<organism evidence="1 2">
    <name type="scientific">Magallana gigas</name>
    <name type="common">Pacific oyster</name>
    <name type="synonym">Crassostrea gigas</name>
    <dbReference type="NCBI Taxonomy" id="29159"/>
    <lineage>
        <taxon>Eukaryota</taxon>
        <taxon>Metazoa</taxon>
        <taxon>Spiralia</taxon>
        <taxon>Lophotrochozoa</taxon>
        <taxon>Mollusca</taxon>
        <taxon>Bivalvia</taxon>
        <taxon>Autobranchia</taxon>
        <taxon>Pteriomorphia</taxon>
        <taxon>Ostreida</taxon>
        <taxon>Ostreoidea</taxon>
        <taxon>Ostreidae</taxon>
        <taxon>Magallana</taxon>
    </lineage>
</organism>
<dbReference type="Proteomes" id="UP000005408">
    <property type="component" value="Unassembled WGS sequence"/>
</dbReference>
<dbReference type="EnsemblMetazoa" id="G29045.7">
    <property type="protein sequence ID" value="G29045.7:cds"/>
    <property type="gene ID" value="G29045"/>
</dbReference>
<dbReference type="AlphaFoldDB" id="A0A8W8LNZ1"/>
<keyword evidence="2" id="KW-1185">Reference proteome</keyword>
<reference evidence="1" key="1">
    <citation type="submission" date="2022-08" db="UniProtKB">
        <authorList>
            <consortium name="EnsemblMetazoa"/>
        </authorList>
    </citation>
    <scope>IDENTIFICATION</scope>
    <source>
        <strain evidence="1">05x7-T-G4-1.051#20</strain>
    </source>
</reference>
<dbReference type="EnsemblMetazoa" id="G29045.5">
    <property type="protein sequence ID" value="G29045.5:cds"/>
    <property type="gene ID" value="G29045"/>
</dbReference>
<proteinExistence type="predicted"/>
<name>A0A8W8LNZ1_MAGGI</name>
<evidence type="ECO:0000313" key="2">
    <source>
        <dbReference type="Proteomes" id="UP000005408"/>
    </source>
</evidence>
<evidence type="ECO:0000313" key="1">
    <source>
        <dbReference type="EnsemblMetazoa" id="G29045.4:cds"/>
    </source>
</evidence>
<protein>
    <submittedName>
        <fullName evidence="1">Uncharacterized protein</fullName>
    </submittedName>
</protein>
<sequence>MINIGKPEVDLDCLHIVYESNLVDDKKCPINERKCKYCNSNDVEDEYHFVLVCDFYTELRKLYIKKFFYVRPSMAKFIDLLNSDSIFMLKKTG</sequence>
<dbReference type="EnsemblMetazoa" id="G29045.6">
    <property type="protein sequence ID" value="G29045.6:cds"/>
    <property type="gene ID" value="G29045"/>
</dbReference>
<accession>A0A8W8LNZ1</accession>